<reference evidence="6 7" key="1">
    <citation type="submission" date="2018-04" db="EMBL/GenBank/DDBJ databases">
        <title>Subsurface microbial communities from deep shales in Ohio and West Virginia, USA.</title>
        <authorList>
            <person name="Wrighton K."/>
        </authorList>
    </citation>
    <scope>NUCLEOTIDE SEQUENCE [LARGE SCALE GENOMIC DNA]</scope>
    <source>
        <strain evidence="6 7">WC1</strain>
    </source>
</reference>
<evidence type="ECO:0000256" key="3">
    <source>
        <dbReference type="ARBA" id="ARBA00022827"/>
    </source>
</evidence>
<dbReference type="Gene3D" id="3.50.50.60">
    <property type="entry name" value="FAD/NAD(P)-binding domain"/>
    <property type="match status" value="1"/>
</dbReference>
<evidence type="ECO:0000256" key="2">
    <source>
        <dbReference type="ARBA" id="ARBA00022630"/>
    </source>
</evidence>
<accession>A0A2T5RI09</accession>
<dbReference type="PROSITE" id="PS51379">
    <property type="entry name" value="4FE4S_FER_2"/>
    <property type="match status" value="1"/>
</dbReference>
<dbReference type="Gene3D" id="3.30.70.20">
    <property type="match status" value="1"/>
</dbReference>
<organism evidence="6 7">
    <name type="scientific">Halanaerobium saccharolyticum</name>
    <dbReference type="NCBI Taxonomy" id="43595"/>
    <lineage>
        <taxon>Bacteria</taxon>
        <taxon>Bacillati</taxon>
        <taxon>Bacillota</taxon>
        <taxon>Clostridia</taxon>
        <taxon>Halanaerobiales</taxon>
        <taxon>Halanaerobiaceae</taxon>
        <taxon>Halanaerobium</taxon>
    </lineage>
</organism>
<dbReference type="EMBL" id="QAXS01000023">
    <property type="protein sequence ID" value="PTV97792.1"/>
    <property type="molecule type" value="Genomic_DNA"/>
</dbReference>
<comment type="similarity">
    <text evidence="1">Belongs to the GMC oxidoreductase family.</text>
</comment>
<evidence type="ECO:0000259" key="5">
    <source>
        <dbReference type="PROSITE" id="PS51379"/>
    </source>
</evidence>
<evidence type="ECO:0000313" key="6">
    <source>
        <dbReference type="EMBL" id="PTV97792.1"/>
    </source>
</evidence>
<dbReference type="PANTHER" id="PTHR46056">
    <property type="entry name" value="LONG-CHAIN-ALCOHOL OXIDASE"/>
    <property type="match status" value="1"/>
</dbReference>
<name>A0A2T5RI09_9FIRM</name>
<comment type="caution">
    <text evidence="6">The sequence shown here is derived from an EMBL/GenBank/DDBJ whole genome shotgun (WGS) entry which is preliminary data.</text>
</comment>
<dbReference type="InterPro" id="IPR000172">
    <property type="entry name" value="GMC_OxRdtase_N"/>
</dbReference>
<dbReference type="InterPro" id="IPR036188">
    <property type="entry name" value="FAD/NAD-bd_sf"/>
</dbReference>
<protein>
    <submittedName>
        <fullName evidence="6">4Fe-4S binding protein</fullName>
    </submittedName>
</protein>
<dbReference type="Proteomes" id="UP000244089">
    <property type="component" value="Unassembled WGS sequence"/>
</dbReference>
<gene>
    <name evidence="6" type="ORF">C8C76_12344</name>
</gene>
<dbReference type="SUPFAM" id="SSF51905">
    <property type="entry name" value="FAD/NAD(P)-binding domain"/>
    <property type="match status" value="1"/>
</dbReference>
<feature type="domain" description="4Fe-4S ferredoxin-type" evidence="5">
    <location>
        <begin position="70"/>
        <end position="99"/>
    </location>
</feature>
<dbReference type="InterPro" id="IPR017896">
    <property type="entry name" value="4Fe4S_Fe-S-bd"/>
</dbReference>
<dbReference type="Pfam" id="PF00732">
    <property type="entry name" value="GMC_oxred_N"/>
    <property type="match status" value="1"/>
</dbReference>
<evidence type="ECO:0000256" key="4">
    <source>
        <dbReference type="ARBA" id="ARBA00023002"/>
    </source>
</evidence>
<keyword evidence="4" id="KW-0560">Oxidoreductase</keyword>
<dbReference type="GO" id="GO:0050660">
    <property type="term" value="F:flavin adenine dinucleotide binding"/>
    <property type="evidence" value="ECO:0007669"/>
    <property type="project" value="InterPro"/>
</dbReference>
<evidence type="ECO:0000313" key="7">
    <source>
        <dbReference type="Proteomes" id="UP000244089"/>
    </source>
</evidence>
<sequence>MGGGSTVVATGNIVRCYEKEFKEMGIDLSQEFKEAENEIPIRLSTKEIQASGSRAIYEAALSLGYQMETMPKAIDQQKCIKCGLCINGCKQGAKWTAKNYLNQAVKQGAVVRYDSRVEEVLIDQGQAYGVRGVNAEDEFEYEADKVILAAGGLGTPVILQNSKINNTDVGKKAG</sequence>
<evidence type="ECO:0000256" key="1">
    <source>
        <dbReference type="ARBA" id="ARBA00010790"/>
    </source>
</evidence>
<proteinExistence type="inferred from homology"/>
<dbReference type="PANTHER" id="PTHR46056:SF12">
    <property type="entry name" value="LONG-CHAIN-ALCOHOL OXIDASE"/>
    <property type="match status" value="1"/>
</dbReference>
<dbReference type="AlphaFoldDB" id="A0A2T5RI09"/>
<keyword evidence="2" id="KW-0285">Flavoprotein</keyword>
<dbReference type="GO" id="GO:0016614">
    <property type="term" value="F:oxidoreductase activity, acting on CH-OH group of donors"/>
    <property type="evidence" value="ECO:0007669"/>
    <property type="project" value="InterPro"/>
</dbReference>
<keyword evidence="3" id="KW-0274">FAD</keyword>